<evidence type="ECO:0000313" key="3">
    <source>
        <dbReference type="Proteomes" id="UP000001396"/>
    </source>
</evidence>
<comment type="caution">
    <text evidence="2">The sequence shown here is derived from an EMBL/GenBank/DDBJ whole genome shotgun (WGS) entry which is preliminary data.</text>
</comment>
<name>D3B7V4_HETP5</name>
<proteinExistence type="predicted"/>
<accession>D3B7V4</accession>
<dbReference type="Proteomes" id="UP000001396">
    <property type="component" value="Unassembled WGS sequence"/>
</dbReference>
<dbReference type="InParanoid" id="D3B7V4"/>
<protein>
    <submittedName>
        <fullName evidence="2">Uncharacterized protein</fullName>
    </submittedName>
</protein>
<keyword evidence="1" id="KW-1133">Transmembrane helix</keyword>
<keyword evidence="1" id="KW-0812">Transmembrane</keyword>
<evidence type="ECO:0000313" key="2">
    <source>
        <dbReference type="EMBL" id="EFA82847.1"/>
    </source>
</evidence>
<dbReference type="InterPro" id="IPR003377">
    <property type="entry name" value="Cornichon"/>
</dbReference>
<keyword evidence="1" id="KW-0472">Membrane</keyword>
<evidence type="ECO:0000256" key="1">
    <source>
        <dbReference type="SAM" id="Phobius"/>
    </source>
</evidence>
<dbReference type="AlphaFoldDB" id="D3B7V4"/>
<dbReference type="RefSeq" id="XP_020434964.1">
    <property type="nucleotide sequence ID" value="XM_020575444.1"/>
</dbReference>
<dbReference type="GO" id="GO:0016192">
    <property type="term" value="P:vesicle-mediated transport"/>
    <property type="evidence" value="ECO:0007669"/>
    <property type="project" value="InterPro"/>
</dbReference>
<organism evidence="2 3">
    <name type="scientific">Heterostelium pallidum (strain ATCC 26659 / Pp 5 / PN500)</name>
    <name type="common">Cellular slime mold</name>
    <name type="synonym">Polysphondylium pallidum</name>
    <dbReference type="NCBI Taxonomy" id="670386"/>
    <lineage>
        <taxon>Eukaryota</taxon>
        <taxon>Amoebozoa</taxon>
        <taxon>Evosea</taxon>
        <taxon>Eumycetozoa</taxon>
        <taxon>Dictyostelia</taxon>
        <taxon>Acytosteliales</taxon>
        <taxon>Acytosteliaceae</taxon>
        <taxon>Heterostelium</taxon>
    </lineage>
</organism>
<gene>
    <name evidence="2" type="ORF">PPL_04542</name>
</gene>
<dbReference type="Pfam" id="PF03311">
    <property type="entry name" value="Cornichon"/>
    <property type="match status" value="1"/>
</dbReference>
<reference evidence="2 3" key="1">
    <citation type="journal article" date="2011" name="Genome Res.">
        <title>Phylogeny-wide analysis of social amoeba genomes highlights ancient origins for complex intercellular communication.</title>
        <authorList>
            <person name="Heidel A.J."/>
            <person name="Lawal H.M."/>
            <person name="Felder M."/>
            <person name="Schilde C."/>
            <person name="Helps N.R."/>
            <person name="Tunggal B."/>
            <person name="Rivero F."/>
            <person name="John U."/>
            <person name="Schleicher M."/>
            <person name="Eichinger L."/>
            <person name="Platzer M."/>
            <person name="Noegel A.A."/>
            <person name="Schaap P."/>
            <person name="Gloeckner G."/>
        </authorList>
    </citation>
    <scope>NUCLEOTIDE SEQUENCE [LARGE SCALE GENOMIC DNA]</scope>
    <source>
        <strain evidence="3">ATCC 26659 / Pp 5 / PN500</strain>
    </source>
</reference>
<dbReference type="EMBL" id="ADBJ01000018">
    <property type="protein sequence ID" value="EFA82847.1"/>
    <property type="molecule type" value="Genomic_DNA"/>
</dbReference>
<keyword evidence="3" id="KW-1185">Reference proteome</keyword>
<sequence>MPLFGLHIYWMVNGQHKVFATEIYRVLPQYKRRFSLKTAFYIVSFFIYLYCLILHLVAAFGEPGQKRIDRSFFV</sequence>
<feature type="transmembrane region" description="Helical" evidence="1">
    <location>
        <begin position="39"/>
        <end position="60"/>
    </location>
</feature>
<dbReference type="GeneID" id="31360029"/>